<accession>A0A7S2RA23</accession>
<dbReference type="InterPro" id="IPR008936">
    <property type="entry name" value="Rho_GTPase_activation_prot"/>
</dbReference>
<dbReference type="InterPro" id="IPR039102">
    <property type="entry name" value="FAM13"/>
</dbReference>
<dbReference type="AlphaFoldDB" id="A0A7S2RA23"/>
<feature type="region of interest" description="Disordered" evidence="1">
    <location>
        <begin position="340"/>
        <end position="410"/>
    </location>
</feature>
<dbReference type="Gene3D" id="1.10.10.1460">
    <property type="match status" value="1"/>
</dbReference>
<evidence type="ECO:0000259" key="2">
    <source>
        <dbReference type="Pfam" id="PF26116"/>
    </source>
</evidence>
<feature type="domain" description="FAM13A-like" evidence="2">
    <location>
        <begin position="523"/>
        <end position="576"/>
    </location>
</feature>
<dbReference type="PANTHER" id="PTHR15904">
    <property type="entry name" value="FAM13"/>
    <property type="match status" value="1"/>
</dbReference>
<feature type="region of interest" description="Disordered" evidence="1">
    <location>
        <begin position="493"/>
        <end position="518"/>
    </location>
</feature>
<dbReference type="PANTHER" id="PTHR15904:SF17">
    <property type="entry name" value="RHO-GAP DOMAIN-CONTAINING PROTEIN"/>
    <property type="match status" value="1"/>
</dbReference>
<feature type="domain" description="FAM13A-like" evidence="2">
    <location>
        <begin position="434"/>
        <end position="490"/>
    </location>
</feature>
<proteinExistence type="predicted"/>
<name>A0A7S2RA23_9STRA</name>
<dbReference type="InterPro" id="IPR059029">
    <property type="entry name" value="FAM13A_dom"/>
</dbReference>
<dbReference type="PROSITE" id="PS50096">
    <property type="entry name" value="IQ"/>
    <property type="match status" value="1"/>
</dbReference>
<dbReference type="Gene3D" id="1.10.555.10">
    <property type="entry name" value="Rho GTPase activation protein"/>
    <property type="match status" value="1"/>
</dbReference>
<sequence>MIAQRIALHLRRRAVHEPHLFRTPPRPVDKRASALLDAVYRVAPGLATSESSRTQPSEQRQEEEEAVDRLLALEKNIKVVAAALVVELRKNSHILVPSVADQLLGLSHDGIGEHEERRLAGIRSVLQLLPNERWGQLRAIVLLCAAAARGGESSLALADLFTPLLAAPTRPDPVKFGRILQLAIEYPQEIFAETAMRSGPSGPSEVAFITQLIRASVSSTLVGIDGQPHVSAVQCVDARRSVSEGFESAFAEQVMAADRHVMGSPQQRRQLLHACRCLRAQVKRFEEDHCQRTGHPPRGRERGPLLSTYAQYREWKKNIRDYAACRLQALVRGLLYRARMQRSSEPRRSGSPEPEVQEARSLPLETSAPETGADAPRSNNHEDDPLQAPRLSLPEPSWTVGPPQNPDLEIAAPSSTCALERPQSPHHGMTHLDMDTLQSEKRRVKAALKAFDSNFMTQHGRLPSKSEKEAIRDQYELYHALKAELRARDSSVEELPAPPLSQSARTVTPPRTHSSDTRIVETERQKVRAEKRMLHDSLKKFEREFERTHGRPVQTMQDIAVVQKDYDRYKELKLLLEGTNLPQDAAD</sequence>
<organism evidence="3">
    <name type="scientific">Rhizochromulina marina</name>
    <dbReference type="NCBI Taxonomy" id="1034831"/>
    <lineage>
        <taxon>Eukaryota</taxon>
        <taxon>Sar</taxon>
        <taxon>Stramenopiles</taxon>
        <taxon>Ochrophyta</taxon>
        <taxon>Dictyochophyceae</taxon>
        <taxon>Rhizochromulinales</taxon>
        <taxon>Rhizochromulina</taxon>
    </lineage>
</organism>
<feature type="compositionally biased region" description="Polar residues" evidence="1">
    <location>
        <begin position="500"/>
        <end position="512"/>
    </location>
</feature>
<evidence type="ECO:0000256" key="1">
    <source>
        <dbReference type="SAM" id="MobiDB-lite"/>
    </source>
</evidence>
<reference evidence="3" key="1">
    <citation type="submission" date="2021-01" db="EMBL/GenBank/DDBJ databases">
        <authorList>
            <person name="Corre E."/>
            <person name="Pelletier E."/>
            <person name="Niang G."/>
            <person name="Scheremetjew M."/>
            <person name="Finn R."/>
            <person name="Kale V."/>
            <person name="Holt S."/>
            <person name="Cochrane G."/>
            <person name="Meng A."/>
            <person name="Brown T."/>
            <person name="Cohen L."/>
        </authorList>
    </citation>
    <scope>NUCLEOTIDE SEQUENCE</scope>
    <source>
        <strain evidence="3">CCMP1243</strain>
    </source>
</reference>
<evidence type="ECO:0000313" key="3">
    <source>
        <dbReference type="EMBL" id="CAD9664998.1"/>
    </source>
</evidence>
<dbReference type="EMBL" id="HBHJ01003612">
    <property type="protein sequence ID" value="CAD9664998.1"/>
    <property type="molecule type" value="Transcribed_RNA"/>
</dbReference>
<protein>
    <recommendedName>
        <fullName evidence="2">FAM13A-like domain-containing protein</fullName>
    </recommendedName>
</protein>
<dbReference type="Pfam" id="PF26116">
    <property type="entry name" value="FAM13A"/>
    <property type="match status" value="2"/>
</dbReference>
<gene>
    <name evidence="3" type="ORF">RMAR1173_LOCUS2310</name>
</gene>